<gene>
    <name evidence="1" type="ORF">M9Y10_019560</name>
</gene>
<accession>A0ABR2HGS0</accession>
<evidence type="ECO:0000313" key="2">
    <source>
        <dbReference type="Proteomes" id="UP001470230"/>
    </source>
</evidence>
<proteinExistence type="predicted"/>
<evidence type="ECO:0000313" key="1">
    <source>
        <dbReference type="EMBL" id="KAK8846986.1"/>
    </source>
</evidence>
<reference evidence="1 2" key="1">
    <citation type="submission" date="2024-04" db="EMBL/GenBank/DDBJ databases">
        <title>Tritrichomonas musculus Genome.</title>
        <authorList>
            <person name="Alves-Ferreira E."/>
            <person name="Grigg M."/>
            <person name="Lorenzi H."/>
            <person name="Galac M."/>
        </authorList>
    </citation>
    <scope>NUCLEOTIDE SEQUENCE [LARGE SCALE GENOMIC DNA]</scope>
    <source>
        <strain evidence="1 2">EAF2021</strain>
    </source>
</reference>
<dbReference type="Proteomes" id="UP001470230">
    <property type="component" value="Unassembled WGS sequence"/>
</dbReference>
<organism evidence="1 2">
    <name type="scientific">Tritrichomonas musculus</name>
    <dbReference type="NCBI Taxonomy" id="1915356"/>
    <lineage>
        <taxon>Eukaryota</taxon>
        <taxon>Metamonada</taxon>
        <taxon>Parabasalia</taxon>
        <taxon>Tritrichomonadida</taxon>
        <taxon>Tritrichomonadidae</taxon>
        <taxon>Tritrichomonas</taxon>
    </lineage>
</organism>
<protein>
    <submittedName>
        <fullName evidence="1">Uncharacterized protein</fullName>
    </submittedName>
</protein>
<sequence>MKVQIIHKNVLRLISSFAYSMFENSATEVKEELDIAQKHEYFEDIVRNFTLNATLKQVETISKAFEKQIELIKHNSVMLSYLAQI</sequence>
<dbReference type="EMBL" id="JAPFFF010000028">
    <property type="protein sequence ID" value="KAK8846986.1"/>
    <property type="molecule type" value="Genomic_DNA"/>
</dbReference>
<name>A0ABR2HGS0_9EUKA</name>
<keyword evidence="2" id="KW-1185">Reference proteome</keyword>
<comment type="caution">
    <text evidence="1">The sequence shown here is derived from an EMBL/GenBank/DDBJ whole genome shotgun (WGS) entry which is preliminary data.</text>
</comment>